<dbReference type="EMBL" id="BDDD01001483">
    <property type="protein sequence ID" value="GAV76383.1"/>
    <property type="molecule type" value="Genomic_DNA"/>
</dbReference>
<protein>
    <submittedName>
        <fullName evidence="1">Uncharacterized protein</fullName>
    </submittedName>
</protein>
<proteinExistence type="predicted"/>
<name>A0A1Q3C8J7_CEPFO</name>
<reference evidence="2" key="1">
    <citation type="submission" date="2016-04" db="EMBL/GenBank/DDBJ databases">
        <title>Cephalotus genome sequencing.</title>
        <authorList>
            <person name="Fukushima K."/>
            <person name="Hasebe M."/>
            <person name="Fang X."/>
        </authorList>
    </citation>
    <scope>NUCLEOTIDE SEQUENCE [LARGE SCALE GENOMIC DNA]</scope>
    <source>
        <strain evidence="2">cv. St1</strain>
    </source>
</reference>
<dbReference type="AlphaFoldDB" id="A0A1Q3C8J7"/>
<accession>A0A1Q3C8J7</accession>
<dbReference type="Proteomes" id="UP000187406">
    <property type="component" value="Unassembled WGS sequence"/>
</dbReference>
<dbReference type="InParanoid" id="A0A1Q3C8J7"/>
<evidence type="ECO:0000313" key="1">
    <source>
        <dbReference type="EMBL" id="GAV76383.1"/>
    </source>
</evidence>
<sequence length="89" mass="10140">MWCCILEARTIVVRNYQWRIGDECSVKIWKNNWISKGNSCLIHQAPNHLSKDAFVSELIDHVNGGWDAVTVHQNFDPSTTSDILEITLG</sequence>
<comment type="caution">
    <text evidence="1">The sequence shown here is derived from an EMBL/GenBank/DDBJ whole genome shotgun (WGS) entry which is preliminary data.</text>
</comment>
<keyword evidence="2" id="KW-1185">Reference proteome</keyword>
<gene>
    <name evidence="1" type="ORF">CFOL_v3_19858</name>
</gene>
<evidence type="ECO:0000313" key="2">
    <source>
        <dbReference type="Proteomes" id="UP000187406"/>
    </source>
</evidence>
<organism evidence="1 2">
    <name type="scientific">Cephalotus follicularis</name>
    <name type="common">Albany pitcher plant</name>
    <dbReference type="NCBI Taxonomy" id="3775"/>
    <lineage>
        <taxon>Eukaryota</taxon>
        <taxon>Viridiplantae</taxon>
        <taxon>Streptophyta</taxon>
        <taxon>Embryophyta</taxon>
        <taxon>Tracheophyta</taxon>
        <taxon>Spermatophyta</taxon>
        <taxon>Magnoliopsida</taxon>
        <taxon>eudicotyledons</taxon>
        <taxon>Gunneridae</taxon>
        <taxon>Pentapetalae</taxon>
        <taxon>rosids</taxon>
        <taxon>fabids</taxon>
        <taxon>Oxalidales</taxon>
        <taxon>Cephalotaceae</taxon>
        <taxon>Cephalotus</taxon>
    </lineage>
</organism>